<keyword evidence="1" id="KW-1185">Reference proteome</keyword>
<proteinExistence type="predicted"/>
<sequence>MLVLPTPRLGAGGGKSSLCTSVSPLSCRGDKAGRSRRPVNPLGKEGNFPIPQPGRRRLAARHVRPRRFAARNRAQKRLGCECEGTPLHAGAQWAKLRKASGHRYPSESVEVLSDRFGFGESLSAVWPPAAFTPSATSGEARFLPGCLCTSACVPGYVGLFAEPPPCWQLRDTQICENSPACVGKVSGWAGRLRVSSPGTRRQQDFLAHGWLPVSSSLPDSPFSPRPRTRCRGLRAGESRREMRQAAEPRSLRRARPRCARGPWVSRRPCALPPGRARRDPEALASSQLRQGLQSYSDRPGSAHAGSQRAATCSRCVAGLKDVGRG</sequence>
<name>A0AC58K7L3_CASCN</name>
<evidence type="ECO:0000313" key="1">
    <source>
        <dbReference type="Proteomes" id="UP001732720"/>
    </source>
</evidence>
<organism evidence="1 2">
    <name type="scientific">Castor canadensis</name>
    <name type="common">American beaver</name>
    <dbReference type="NCBI Taxonomy" id="51338"/>
    <lineage>
        <taxon>Eukaryota</taxon>
        <taxon>Metazoa</taxon>
        <taxon>Chordata</taxon>
        <taxon>Craniata</taxon>
        <taxon>Vertebrata</taxon>
        <taxon>Euteleostomi</taxon>
        <taxon>Mammalia</taxon>
        <taxon>Eutheria</taxon>
        <taxon>Euarchontoglires</taxon>
        <taxon>Glires</taxon>
        <taxon>Rodentia</taxon>
        <taxon>Castorimorpha</taxon>
        <taxon>Castoridae</taxon>
        <taxon>Castor</taxon>
    </lineage>
</organism>
<dbReference type="Proteomes" id="UP001732720">
    <property type="component" value="Chromosome 11"/>
</dbReference>
<reference evidence="2" key="1">
    <citation type="submission" date="2025-08" db="UniProtKB">
        <authorList>
            <consortium name="RefSeq"/>
        </authorList>
    </citation>
    <scope>IDENTIFICATION</scope>
</reference>
<dbReference type="RefSeq" id="XP_073900900.1">
    <property type="nucleotide sequence ID" value="XM_074044799.1"/>
</dbReference>
<accession>A0AC58K7L3</accession>
<gene>
    <name evidence="2" type="primary">LOC141413652</name>
</gene>
<evidence type="ECO:0000313" key="2">
    <source>
        <dbReference type="RefSeq" id="XP_073900900.1"/>
    </source>
</evidence>
<protein>
    <submittedName>
        <fullName evidence="2">Uncharacterized protein</fullName>
    </submittedName>
</protein>